<dbReference type="EMBL" id="JBHUOP010000010">
    <property type="protein sequence ID" value="MFD2841812.1"/>
    <property type="molecule type" value="Genomic_DNA"/>
</dbReference>
<protein>
    <submittedName>
        <fullName evidence="3">Flagellar export chaperone FlgN</fullName>
    </submittedName>
</protein>
<evidence type="ECO:0000313" key="4">
    <source>
        <dbReference type="Proteomes" id="UP001597391"/>
    </source>
</evidence>
<sequence>MSFQALNSVLWSERQLFELLLFKLEEEQLLLAAGKSRWLPHSTREVENVLEQIKDMDLARSMESDAVAAELGLPDNSPLSTIAETAPEPWNDLFASHRAAFVSLTAEIEALVSTNRELLTTSQKATQETLLNLQRDDSTYNESGTTTNGEAQPRLLDQSL</sequence>
<feature type="compositionally biased region" description="Polar residues" evidence="2">
    <location>
        <begin position="140"/>
        <end position="150"/>
    </location>
</feature>
<keyword evidence="3" id="KW-0966">Cell projection</keyword>
<reference evidence="4" key="1">
    <citation type="journal article" date="2019" name="Int. J. Syst. Evol. Microbiol.">
        <title>The Global Catalogue of Microorganisms (GCM) 10K type strain sequencing project: providing services to taxonomists for standard genome sequencing and annotation.</title>
        <authorList>
            <consortium name="The Broad Institute Genomics Platform"/>
            <consortium name="The Broad Institute Genome Sequencing Center for Infectious Disease"/>
            <person name="Wu L."/>
            <person name="Ma J."/>
        </authorList>
    </citation>
    <scope>NUCLEOTIDE SEQUENCE [LARGE SCALE GENOMIC DNA]</scope>
    <source>
        <strain evidence="4">KCTC 33576</strain>
    </source>
</reference>
<dbReference type="Pfam" id="PF05130">
    <property type="entry name" value="FlgN"/>
    <property type="match status" value="1"/>
</dbReference>
<evidence type="ECO:0000256" key="2">
    <source>
        <dbReference type="SAM" id="MobiDB-lite"/>
    </source>
</evidence>
<dbReference type="InterPro" id="IPR007809">
    <property type="entry name" value="FlgN-like"/>
</dbReference>
<evidence type="ECO:0000313" key="3">
    <source>
        <dbReference type="EMBL" id="MFD2841812.1"/>
    </source>
</evidence>
<proteinExistence type="predicted"/>
<gene>
    <name evidence="3" type="primary">flgN</name>
    <name evidence="3" type="ORF">ACFSYH_14720</name>
</gene>
<feature type="region of interest" description="Disordered" evidence="2">
    <location>
        <begin position="132"/>
        <end position="160"/>
    </location>
</feature>
<dbReference type="Proteomes" id="UP001597391">
    <property type="component" value="Unassembled WGS sequence"/>
</dbReference>
<dbReference type="SUPFAM" id="SSF140566">
    <property type="entry name" value="FlgN-like"/>
    <property type="match status" value="1"/>
</dbReference>
<comment type="caution">
    <text evidence="3">The sequence shown here is derived from an EMBL/GenBank/DDBJ whole genome shotgun (WGS) entry which is preliminary data.</text>
</comment>
<keyword evidence="3" id="KW-0969">Cilium</keyword>
<accession>A0ABW5XJR1</accession>
<dbReference type="InterPro" id="IPR036679">
    <property type="entry name" value="FlgN-like_sf"/>
</dbReference>
<organism evidence="3 4">
    <name type="scientific">Populibacterium corticicola</name>
    <dbReference type="NCBI Taxonomy" id="1812826"/>
    <lineage>
        <taxon>Bacteria</taxon>
        <taxon>Bacillati</taxon>
        <taxon>Actinomycetota</taxon>
        <taxon>Actinomycetes</taxon>
        <taxon>Micrococcales</taxon>
        <taxon>Jonesiaceae</taxon>
        <taxon>Populibacterium</taxon>
    </lineage>
</organism>
<dbReference type="RefSeq" id="WP_377468219.1">
    <property type="nucleotide sequence ID" value="NZ_JBHUOP010000010.1"/>
</dbReference>
<dbReference type="Gene3D" id="1.20.58.300">
    <property type="entry name" value="FlgN-like"/>
    <property type="match status" value="1"/>
</dbReference>
<keyword evidence="4" id="KW-1185">Reference proteome</keyword>
<name>A0ABW5XJR1_9MICO</name>
<evidence type="ECO:0000256" key="1">
    <source>
        <dbReference type="ARBA" id="ARBA00022795"/>
    </source>
</evidence>
<keyword evidence="3" id="KW-0282">Flagellum</keyword>
<keyword evidence="1" id="KW-1005">Bacterial flagellum biogenesis</keyword>